<dbReference type="Proteomes" id="UP000306196">
    <property type="component" value="Unassembled WGS sequence"/>
</dbReference>
<evidence type="ECO:0000256" key="9">
    <source>
        <dbReference type="ARBA" id="ARBA00031306"/>
    </source>
</evidence>
<dbReference type="OrthoDB" id="9778595at2"/>
<keyword evidence="5 11" id="KW-0808">Transferase</keyword>
<dbReference type="Gene3D" id="3.10.520.10">
    <property type="entry name" value="ApbE-like domains"/>
    <property type="match status" value="1"/>
</dbReference>
<evidence type="ECO:0000313" key="11">
    <source>
        <dbReference type="EMBL" id="TLD68592.1"/>
    </source>
</evidence>
<dbReference type="Pfam" id="PF02424">
    <property type="entry name" value="ApbE"/>
    <property type="match status" value="1"/>
</dbReference>
<dbReference type="GO" id="GO:0046872">
    <property type="term" value="F:metal ion binding"/>
    <property type="evidence" value="ECO:0007669"/>
    <property type="project" value="UniProtKB-KW"/>
</dbReference>
<evidence type="ECO:0000256" key="4">
    <source>
        <dbReference type="ARBA" id="ARBA00022630"/>
    </source>
</evidence>
<dbReference type="EC" id="2.7.1.180" evidence="2"/>
<accession>A0A5R8K8C4</accession>
<sequence length="296" mass="32448">MNAIKRCRPLLGTFVEIEICDAELPERVLGDLAEIAFGRIARVQSLMSFSDPASELSRLNACGHLHPLSINAWTRDVIAEAQRLGKASEGVFDIAVAPTTDSWGLLPHLHVRQKHEEEEATFRDVILHHDGRVSFRRPLRLDVGGLAKGFAMDKAAEILVDANVGSAKISAGGDLRYVGKWPKLLSLRDPTATAKLDRRLSAKVTGPAVATRAAYFANRCHHWRKSSHILHPLTQKPMRSNVSVSVFAQSCVQAEALTKVVLLDEPDSWKALLKKERATAVFVTAKGEVVPFLSAA</sequence>
<evidence type="ECO:0000256" key="7">
    <source>
        <dbReference type="ARBA" id="ARBA00022827"/>
    </source>
</evidence>
<dbReference type="PANTHER" id="PTHR30040">
    <property type="entry name" value="THIAMINE BIOSYNTHESIS LIPOPROTEIN APBE"/>
    <property type="match status" value="1"/>
</dbReference>
<evidence type="ECO:0000256" key="6">
    <source>
        <dbReference type="ARBA" id="ARBA00022723"/>
    </source>
</evidence>
<proteinExistence type="predicted"/>
<keyword evidence="12" id="KW-1185">Reference proteome</keyword>
<dbReference type="EMBL" id="VAUV01000022">
    <property type="protein sequence ID" value="TLD68592.1"/>
    <property type="molecule type" value="Genomic_DNA"/>
</dbReference>
<protein>
    <recommendedName>
        <fullName evidence="3">FAD:protein FMN transferase</fullName>
        <ecNumber evidence="2">2.7.1.180</ecNumber>
    </recommendedName>
    <alternativeName>
        <fullName evidence="9">Flavin transferase</fullName>
    </alternativeName>
</protein>
<dbReference type="SUPFAM" id="SSF143631">
    <property type="entry name" value="ApbE-like"/>
    <property type="match status" value="1"/>
</dbReference>
<evidence type="ECO:0000256" key="10">
    <source>
        <dbReference type="ARBA" id="ARBA00048540"/>
    </source>
</evidence>
<evidence type="ECO:0000313" key="12">
    <source>
        <dbReference type="Proteomes" id="UP000306196"/>
    </source>
</evidence>
<dbReference type="PANTHER" id="PTHR30040:SF2">
    <property type="entry name" value="FAD:PROTEIN FMN TRANSFERASE"/>
    <property type="match status" value="1"/>
</dbReference>
<evidence type="ECO:0000256" key="8">
    <source>
        <dbReference type="ARBA" id="ARBA00022842"/>
    </source>
</evidence>
<gene>
    <name evidence="11" type="ORF">FEM03_21985</name>
</gene>
<comment type="cofactor">
    <cofactor evidence="1">
        <name>Mg(2+)</name>
        <dbReference type="ChEBI" id="CHEBI:18420"/>
    </cofactor>
</comment>
<name>A0A5R8K8C4_9BACT</name>
<dbReference type="InterPro" id="IPR003374">
    <property type="entry name" value="ApbE-like_sf"/>
</dbReference>
<evidence type="ECO:0000256" key="1">
    <source>
        <dbReference type="ARBA" id="ARBA00001946"/>
    </source>
</evidence>
<evidence type="ECO:0000256" key="2">
    <source>
        <dbReference type="ARBA" id="ARBA00011955"/>
    </source>
</evidence>
<keyword evidence="6" id="KW-0479">Metal-binding</keyword>
<dbReference type="InterPro" id="IPR024932">
    <property type="entry name" value="ApbE"/>
</dbReference>
<reference evidence="11 12" key="1">
    <citation type="submission" date="2019-05" db="EMBL/GenBank/DDBJ databases">
        <title>Verrucobacter flavum gen. nov., sp. nov. a new member of the family Verrucomicrobiaceae.</title>
        <authorList>
            <person name="Szuroczki S."/>
            <person name="Abbaszade G."/>
            <person name="Szabo A."/>
            <person name="Felfoldi T."/>
            <person name="Schumann P."/>
            <person name="Boka K."/>
            <person name="Keki Z."/>
            <person name="Toumi M."/>
            <person name="Toth E."/>
        </authorList>
    </citation>
    <scope>NUCLEOTIDE SEQUENCE [LARGE SCALE GENOMIC DNA]</scope>
    <source>
        <strain evidence="11 12">MG-N-17</strain>
    </source>
</reference>
<dbReference type="GO" id="GO:0016740">
    <property type="term" value="F:transferase activity"/>
    <property type="evidence" value="ECO:0007669"/>
    <property type="project" value="UniProtKB-KW"/>
</dbReference>
<evidence type="ECO:0000256" key="5">
    <source>
        <dbReference type="ARBA" id="ARBA00022679"/>
    </source>
</evidence>
<keyword evidence="8" id="KW-0460">Magnesium</keyword>
<comment type="catalytic activity">
    <reaction evidence="10">
        <text>L-threonyl-[protein] + FAD = FMN-L-threonyl-[protein] + AMP + H(+)</text>
        <dbReference type="Rhea" id="RHEA:36847"/>
        <dbReference type="Rhea" id="RHEA-COMP:11060"/>
        <dbReference type="Rhea" id="RHEA-COMP:11061"/>
        <dbReference type="ChEBI" id="CHEBI:15378"/>
        <dbReference type="ChEBI" id="CHEBI:30013"/>
        <dbReference type="ChEBI" id="CHEBI:57692"/>
        <dbReference type="ChEBI" id="CHEBI:74257"/>
        <dbReference type="ChEBI" id="CHEBI:456215"/>
        <dbReference type="EC" id="2.7.1.180"/>
    </reaction>
</comment>
<organism evidence="11 12">
    <name type="scientific">Phragmitibacter flavus</name>
    <dbReference type="NCBI Taxonomy" id="2576071"/>
    <lineage>
        <taxon>Bacteria</taxon>
        <taxon>Pseudomonadati</taxon>
        <taxon>Verrucomicrobiota</taxon>
        <taxon>Verrucomicrobiia</taxon>
        <taxon>Verrucomicrobiales</taxon>
        <taxon>Verrucomicrobiaceae</taxon>
        <taxon>Phragmitibacter</taxon>
    </lineage>
</organism>
<dbReference type="AlphaFoldDB" id="A0A5R8K8C4"/>
<comment type="caution">
    <text evidence="11">The sequence shown here is derived from an EMBL/GenBank/DDBJ whole genome shotgun (WGS) entry which is preliminary data.</text>
</comment>
<keyword evidence="7" id="KW-0274">FAD</keyword>
<evidence type="ECO:0000256" key="3">
    <source>
        <dbReference type="ARBA" id="ARBA00016337"/>
    </source>
</evidence>
<dbReference type="RefSeq" id="WP_138088469.1">
    <property type="nucleotide sequence ID" value="NZ_VAUV01000022.1"/>
</dbReference>
<keyword evidence="4" id="KW-0285">Flavoprotein</keyword>